<dbReference type="EMBL" id="JH816431">
    <property type="protein sequence ID" value="EKC29070.1"/>
    <property type="molecule type" value="Genomic_DNA"/>
</dbReference>
<dbReference type="HOGENOM" id="CLU_1724080_0_0_1"/>
<sequence>MADSNMLYSGAAIRVGIDLNQYGFLIEPKTSTRNTIMDIPELKGPSVMMQNILLKWLSCLLCGKAEKRRILLCYHSRDEGNVKKFLKSLHNIKADVIVKNESEARDDDDDYSNFSKGIVLICLSKEYVVSQAFEKGTVQHTGNFCCSMKIVK</sequence>
<reference evidence="1" key="1">
    <citation type="journal article" date="2012" name="Nature">
        <title>The oyster genome reveals stress adaptation and complexity of shell formation.</title>
        <authorList>
            <person name="Zhang G."/>
            <person name="Fang X."/>
            <person name="Guo X."/>
            <person name="Li L."/>
            <person name="Luo R."/>
            <person name="Xu F."/>
            <person name="Yang P."/>
            <person name="Zhang L."/>
            <person name="Wang X."/>
            <person name="Qi H."/>
            <person name="Xiong Z."/>
            <person name="Que H."/>
            <person name="Xie Y."/>
            <person name="Holland P.W."/>
            <person name="Paps J."/>
            <person name="Zhu Y."/>
            <person name="Wu F."/>
            <person name="Chen Y."/>
            <person name="Wang J."/>
            <person name="Peng C."/>
            <person name="Meng J."/>
            <person name="Yang L."/>
            <person name="Liu J."/>
            <person name="Wen B."/>
            <person name="Zhang N."/>
            <person name="Huang Z."/>
            <person name="Zhu Q."/>
            <person name="Feng Y."/>
            <person name="Mount A."/>
            <person name="Hedgecock D."/>
            <person name="Xu Z."/>
            <person name="Liu Y."/>
            <person name="Domazet-Loso T."/>
            <person name="Du Y."/>
            <person name="Sun X."/>
            <person name="Zhang S."/>
            <person name="Liu B."/>
            <person name="Cheng P."/>
            <person name="Jiang X."/>
            <person name="Li J."/>
            <person name="Fan D."/>
            <person name="Wang W."/>
            <person name="Fu W."/>
            <person name="Wang T."/>
            <person name="Wang B."/>
            <person name="Zhang J."/>
            <person name="Peng Z."/>
            <person name="Li Y."/>
            <person name="Li N."/>
            <person name="Wang J."/>
            <person name="Chen M."/>
            <person name="He Y."/>
            <person name="Tan F."/>
            <person name="Song X."/>
            <person name="Zheng Q."/>
            <person name="Huang R."/>
            <person name="Yang H."/>
            <person name="Du X."/>
            <person name="Chen L."/>
            <person name="Yang M."/>
            <person name="Gaffney P.M."/>
            <person name="Wang S."/>
            <person name="Luo L."/>
            <person name="She Z."/>
            <person name="Ming Y."/>
            <person name="Huang W."/>
            <person name="Zhang S."/>
            <person name="Huang B."/>
            <person name="Zhang Y."/>
            <person name="Qu T."/>
            <person name="Ni P."/>
            <person name="Miao G."/>
            <person name="Wang J."/>
            <person name="Wang Q."/>
            <person name="Steinberg C.E."/>
            <person name="Wang H."/>
            <person name="Li N."/>
            <person name="Qian L."/>
            <person name="Zhang G."/>
            <person name="Li Y."/>
            <person name="Yang H."/>
            <person name="Liu X."/>
            <person name="Wang J."/>
            <person name="Yin Y."/>
            <person name="Wang J."/>
        </authorList>
    </citation>
    <scope>NUCLEOTIDE SEQUENCE [LARGE SCALE GENOMIC DNA]</scope>
    <source>
        <strain evidence="1">05x7-T-G4-1.051#20</strain>
    </source>
</reference>
<accession>K1QJP4</accession>
<protein>
    <submittedName>
        <fullName evidence="1">Uncharacterized protein</fullName>
    </submittedName>
</protein>
<dbReference type="AlphaFoldDB" id="K1QJP4"/>
<gene>
    <name evidence="1" type="ORF">CGI_10016241</name>
</gene>
<dbReference type="InParanoid" id="K1QJP4"/>
<organism evidence="1">
    <name type="scientific">Magallana gigas</name>
    <name type="common">Pacific oyster</name>
    <name type="synonym">Crassostrea gigas</name>
    <dbReference type="NCBI Taxonomy" id="29159"/>
    <lineage>
        <taxon>Eukaryota</taxon>
        <taxon>Metazoa</taxon>
        <taxon>Spiralia</taxon>
        <taxon>Lophotrochozoa</taxon>
        <taxon>Mollusca</taxon>
        <taxon>Bivalvia</taxon>
        <taxon>Autobranchia</taxon>
        <taxon>Pteriomorphia</taxon>
        <taxon>Ostreida</taxon>
        <taxon>Ostreoidea</taxon>
        <taxon>Ostreidae</taxon>
        <taxon>Magallana</taxon>
    </lineage>
</organism>
<proteinExistence type="predicted"/>
<name>K1QJP4_MAGGI</name>
<evidence type="ECO:0000313" key="1">
    <source>
        <dbReference type="EMBL" id="EKC29070.1"/>
    </source>
</evidence>